<dbReference type="PANTHER" id="PTHR43413:SF1">
    <property type="entry name" value="SIROHEME DECARBOXYLASE NIRL SUBUNIT"/>
    <property type="match status" value="1"/>
</dbReference>
<dbReference type="InterPro" id="IPR040523">
    <property type="entry name" value="AsnC_trans_reg2"/>
</dbReference>
<comment type="pathway">
    <text evidence="2">Porphyrin-containing compound metabolism.</text>
</comment>
<accession>A1HP62</accession>
<dbReference type="GO" id="GO:0016829">
    <property type="term" value="F:lyase activity"/>
    <property type="evidence" value="ECO:0007669"/>
    <property type="project" value="UniProtKB-KW"/>
</dbReference>
<dbReference type="InterPro" id="IPR036390">
    <property type="entry name" value="WH_DNA-bd_sf"/>
</dbReference>
<dbReference type="Gene3D" id="3.30.70.3460">
    <property type="match status" value="1"/>
</dbReference>
<keyword evidence="9" id="KW-1185">Reference proteome</keyword>
<organism evidence="8 9">
    <name type="scientific">Thermosinus carboxydivorans Nor1</name>
    <dbReference type="NCBI Taxonomy" id="401526"/>
    <lineage>
        <taxon>Bacteria</taxon>
        <taxon>Bacillati</taxon>
        <taxon>Bacillota</taxon>
        <taxon>Negativicutes</taxon>
        <taxon>Selenomonadales</taxon>
        <taxon>Sporomusaceae</taxon>
        <taxon>Thermosinus</taxon>
    </lineage>
</organism>
<keyword evidence="1" id="KW-0456">Lyase</keyword>
<evidence type="ECO:0000259" key="7">
    <source>
        <dbReference type="Pfam" id="PF22451"/>
    </source>
</evidence>
<dbReference type="Pfam" id="PF22451">
    <property type="entry name" value="NirdL-like_HTH"/>
    <property type="match status" value="1"/>
</dbReference>
<reference evidence="8 9" key="1">
    <citation type="submission" date="2007-01" db="EMBL/GenBank/DDBJ databases">
        <title>Annotation of the draft genome assembly of Thermosinus carboxydivorans Nor1.</title>
        <authorList>
            <consortium name="US DOE Joint Genome Institute (JGI-ORNL)"/>
            <person name="Larimer F."/>
            <person name="Land M."/>
            <person name="Hauser L."/>
        </authorList>
    </citation>
    <scope>NUCLEOTIDE SEQUENCE [LARGE SCALE GENOMIC DNA]</scope>
    <source>
        <strain evidence="8 9">Nor1</strain>
    </source>
</reference>
<comment type="similarity">
    <text evidence="3">Belongs to the Ahb/Nir family.</text>
</comment>
<feature type="domain" description="Siroheme decarboxylase NirL-like HTH" evidence="7">
    <location>
        <begin position="6"/>
        <end position="52"/>
    </location>
</feature>
<reference evidence="8 9" key="2">
    <citation type="submission" date="2007-01" db="EMBL/GenBank/DDBJ databases">
        <title>Sequencing of the draft genome and assembly of Thermosinus carboxydivorans Nor1.</title>
        <authorList>
            <consortium name="US DOE Joint Genome Institute (JGI-PGF)"/>
            <person name="Copeland A."/>
            <person name="Lucas S."/>
            <person name="Lapidus A."/>
            <person name="Barry K."/>
            <person name="Glavina del Rio T."/>
            <person name="Dalin E."/>
            <person name="Tice H."/>
            <person name="Bruce D."/>
            <person name="Pitluck S."/>
            <person name="Richardson P."/>
        </authorList>
    </citation>
    <scope>NUCLEOTIDE SEQUENCE [LARGE SCALE GENOMIC DNA]</scope>
    <source>
        <strain evidence="8 9">Nor1</strain>
    </source>
</reference>
<dbReference type="EMBL" id="AAWL01000004">
    <property type="protein sequence ID" value="EAX48170.1"/>
    <property type="molecule type" value="Genomic_DNA"/>
</dbReference>
<dbReference type="InterPro" id="IPR053953">
    <property type="entry name" value="NirdL-like_HTH"/>
</dbReference>
<dbReference type="OrthoDB" id="9806536at2"/>
<proteinExistence type="inferred from homology"/>
<comment type="catalytic activity">
    <reaction evidence="5">
        <text>siroheme + 2 H(+) = 12,18-didecarboxysiroheme + 2 CO2</text>
        <dbReference type="Rhea" id="RHEA:19093"/>
        <dbReference type="ChEBI" id="CHEBI:15378"/>
        <dbReference type="ChEBI" id="CHEBI:16526"/>
        <dbReference type="ChEBI" id="CHEBI:60052"/>
        <dbReference type="ChEBI" id="CHEBI:140497"/>
        <dbReference type="EC" id="4.1.1.111"/>
    </reaction>
</comment>
<evidence type="ECO:0000256" key="2">
    <source>
        <dbReference type="ARBA" id="ARBA00023444"/>
    </source>
</evidence>
<protein>
    <recommendedName>
        <fullName evidence="4">siroheme decarboxylase</fullName>
        <ecNumber evidence="4">4.1.1.111</ecNumber>
    </recommendedName>
</protein>
<dbReference type="Proteomes" id="UP000005139">
    <property type="component" value="Unassembled WGS sequence"/>
</dbReference>
<evidence type="ECO:0000256" key="4">
    <source>
        <dbReference type="ARBA" id="ARBA00023471"/>
    </source>
</evidence>
<evidence type="ECO:0000256" key="1">
    <source>
        <dbReference type="ARBA" id="ARBA00023239"/>
    </source>
</evidence>
<dbReference type="Pfam" id="PF17805">
    <property type="entry name" value="AsnC_trans_reg2"/>
    <property type="match status" value="1"/>
</dbReference>
<feature type="domain" description="Siroheme decarboxylase AsnC-like ligand binding" evidence="6">
    <location>
        <begin position="63"/>
        <end position="147"/>
    </location>
</feature>
<dbReference type="AlphaFoldDB" id="A1HP62"/>
<evidence type="ECO:0000313" key="9">
    <source>
        <dbReference type="Proteomes" id="UP000005139"/>
    </source>
</evidence>
<evidence type="ECO:0000256" key="5">
    <source>
        <dbReference type="ARBA" id="ARBA00048470"/>
    </source>
</evidence>
<evidence type="ECO:0000313" key="8">
    <source>
        <dbReference type="EMBL" id="EAX48170.1"/>
    </source>
</evidence>
<gene>
    <name evidence="8" type="ORF">TcarDRAFT_1717</name>
</gene>
<evidence type="ECO:0000256" key="3">
    <source>
        <dbReference type="ARBA" id="ARBA00023457"/>
    </source>
</evidence>
<dbReference type="RefSeq" id="WP_007288824.1">
    <property type="nucleotide sequence ID" value="NZ_AAWL01000004.1"/>
</dbReference>
<comment type="caution">
    <text evidence="8">The sequence shown here is derived from an EMBL/GenBank/DDBJ whole genome shotgun (WGS) entry which is preliminary data.</text>
</comment>
<sequence length="161" mass="18736">MLDALDKKIIAAMQDEFPLVSDPYRVVAERLGISEDELLQRLERYRQTGQLRKMGAVLRHREVGYAANALCAWVVTPEREEEVGRLMAAHPAVTHCYSRLPAEGWPYNFYTMVHAHTRDECREVVEALARAAGLDQYVMLFSTREWKKTSMHYFREDEEQC</sequence>
<evidence type="ECO:0000259" key="6">
    <source>
        <dbReference type="Pfam" id="PF17805"/>
    </source>
</evidence>
<dbReference type="SUPFAM" id="SSF46785">
    <property type="entry name" value="Winged helix' DNA-binding domain"/>
    <property type="match status" value="1"/>
</dbReference>
<dbReference type="InterPro" id="IPR050684">
    <property type="entry name" value="HTH-Siroheme_Decarb"/>
</dbReference>
<dbReference type="PANTHER" id="PTHR43413">
    <property type="entry name" value="TRANSCRIPTIONAL REGULATOR, ASNC FAMILY"/>
    <property type="match status" value="1"/>
</dbReference>
<dbReference type="eggNOG" id="COG1522">
    <property type="taxonomic scope" value="Bacteria"/>
</dbReference>
<dbReference type="EC" id="4.1.1.111" evidence="4"/>
<name>A1HP62_9FIRM</name>